<comment type="caution">
    <text evidence="2">The sequence shown here is derived from an EMBL/GenBank/DDBJ whole genome shotgun (WGS) entry which is preliminary data.</text>
</comment>
<feature type="transmembrane region" description="Helical" evidence="1">
    <location>
        <begin position="437"/>
        <end position="458"/>
    </location>
</feature>
<evidence type="ECO:0008006" key="4">
    <source>
        <dbReference type="Google" id="ProtNLM"/>
    </source>
</evidence>
<keyword evidence="1" id="KW-1133">Transmembrane helix</keyword>
<feature type="transmembrane region" description="Helical" evidence="1">
    <location>
        <begin position="84"/>
        <end position="103"/>
    </location>
</feature>
<keyword evidence="1" id="KW-0472">Membrane</keyword>
<feature type="transmembrane region" description="Helical" evidence="1">
    <location>
        <begin position="45"/>
        <end position="64"/>
    </location>
</feature>
<gene>
    <name evidence="2" type="ORF">CO030_03795</name>
</gene>
<dbReference type="EMBL" id="PFRH01000124">
    <property type="protein sequence ID" value="PJC52216.1"/>
    <property type="molecule type" value="Genomic_DNA"/>
</dbReference>
<protein>
    <recommendedName>
        <fullName evidence="4">O-antigen ligase domain-containing protein</fullName>
    </recommendedName>
</protein>
<feature type="transmembrane region" description="Helical" evidence="1">
    <location>
        <begin position="153"/>
        <end position="170"/>
    </location>
</feature>
<reference evidence="3" key="1">
    <citation type="submission" date="2017-09" db="EMBL/GenBank/DDBJ databases">
        <title>Depth-based differentiation of microbial function through sediment-hosted aquifers and enrichment of novel symbionts in the deep terrestrial subsurface.</title>
        <authorList>
            <person name="Probst A.J."/>
            <person name="Ladd B."/>
            <person name="Jarett J.K."/>
            <person name="Geller-Mcgrath D.E."/>
            <person name="Sieber C.M.K."/>
            <person name="Emerson J.B."/>
            <person name="Anantharaman K."/>
            <person name="Thomas B.C."/>
            <person name="Malmstrom R."/>
            <person name="Stieglmeier M."/>
            <person name="Klingl A."/>
            <person name="Woyke T."/>
            <person name="Ryan C.M."/>
            <person name="Banfield J.F."/>
        </authorList>
    </citation>
    <scope>NUCLEOTIDE SEQUENCE [LARGE SCALE GENOMIC DNA]</scope>
</reference>
<evidence type="ECO:0000313" key="3">
    <source>
        <dbReference type="Proteomes" id="UP000231456"/>
    </source>
</evidence>
<accession>A0A2M8F930</accession>
<keyword evidence="1" id="KW-0812">Transmembrane</keyword>
<sequence length="502" mass="57006">MSTFQSILSKQSIFLNKQTVLLLFLFLALRIGSFFLFGHSIIQGFIVFGIIMLFAVLYFLETHYGWYLLLGEFFLGGSGNFLEFFGLSIRTTLLVTFLFLWIVQHIVQKKRRFRLRIDHKIGYALLVFGAFILFAAGRGIYLGNGVTEVMRDLIPFTYFALLLPFYHYFYREETQEYFVRLVFVFLLGSAIFSLITFIIYSSGLGVIHDAFYTWFRDVAMGKITDVGHGFFRIVTPEHLLIVPSVLMISSLIMRDEKHHRNWYVFLTLGLLILVFELSRTYLLALFVGMLVLKYRHKVANWLKVSAMNFAIFLVLFVSTSLIASGFSSTGLGLIKGRFAGIATPSIEVSTYTRAALLKPIGQLIFHHPLLGNGLGSVITFVSPGTYNYITTNQFDWGYFELVAEFGALGVLALLVLLMLVAYELIQKIAMLSDYHDFYVGLLGGFVALLVMTVTAPVLFHVLGILYFVLLLAFIIKPITVFDETLTLIYRVFNRLKGNASAE</sequence>
<dbReference type="AlphaFoldDB" id="A0A2M8F930"/>
<feature type="transmembrane region" description="Helical" evidence="1">
    <location>
        <begin position="464"/>
        <end position="489"/>
    </location>
</feature>
<evidence type="ECO:0000256" key="1">
    <source>
        <dbReference type="SAM" id="Phobius"/>
    </source>
</evidence>
<organism evidence="2 3">
    <name type="scientific">Candidatus Magasanikbacteria bacterium CG_4_9_14_0_2_um_filter_42_11</name>
    <dbReference type="NCBI Taxonomy" id="1974643"/>
    <lineage>
        <taxon>Bacteria</taxon>
        <taxon>Candidatus Magasanikiibacteriota</taxon>
    </lineage>
</organism>
<feature type="transmembrane region" description="Helical" evidence="1">
    <location>
        <begin position="405"/>
        <end position="425"/>
    </location>
</feature>
<feature type="transmembrane region" description="Helical" evidence="1">
    <location>
        <begin position="123"/>
        <end position="141"/>
    </location>
</feature>
<feature type="transmembrane region" description="Helical" evidence="1">
    <location>
        <begin position="20"/>
        <end position="38"/>
    </location>
</feature>
<evidence type="ECO:0000313" key="2">
    <source>
        <dbReference type="EMBL" id="PJC52216.1"/>
    </source>
</evidence>
<feature type="transmembrane region" description="Helical" evidence="1">
    <location>
        <begin position="177"/>
        <end position="200"/>
    </location>
</feature>
<dbReference type="Proteomes" id="UP000231456">
    <property type="component" value="Unassembled WGS sequence"/>
</dbReference>
<name>A0A2M8F930_9BACT</name>
<proteinExistence type="predicted"/>
<feature type="transmembrane region" description="Helical" evidence="1">
    <location>
        <begin position="262"/>
        <end position="292"/>
    </location>
</feature>
<feature type="transmembrane region" description="Helical" evidence="1">
    <location>
        <begin position="304"/>
        <end position="326"/>
    </location>
</feature>